<name>U5D347_AMBTC</name>
<dbReference type="AlphaFoldDB" id="U5D347"/>
<dbReference type="Gramene" id="ERN16854">
    <property type="protein sequence ID" value="ERN16854"/>
    <property type="gene ID" value="AMTR_s00057p00136860"/>
</dbReference>
<evidence type="ECO:0000313" key="2">
    <source>
        <dbReference type="EMBL" id="ERN16854.1"/>
    </source>
</evidence>
<dbReference type="HOGENOM" id="CLU_2226780_0_0_1"/>
<evidence type="ECO:0000256" key="1">
    <source>
        <dbReference type="SAM" id="MobiDB-lite"/>
    </source>
</evidence>
<feature type="compositionally biased region" description="Polar residues" evidence="1">
    <location>
        <begin position="1"/>
        <end position="17"/>
    </location>
</feature>
<organism evidence="2 3">
    <name type="scientific">Amborella trichopoda</name>
    <dbReference type="NCBI Taxonomy" id="13333"/>
    <lineage>
        <taxon>Eukaryota</taxon>
        <taxon>Viridiplantae</taxon>
        <taxon>Streptophyta</taxon>
        <taxon>Embryophyta</taxon>
        <taxon>Tracheophyta</taxon>
        <taxon>Spermatophyta</taxon>
        <taxon>Magnoliopsida</taxon>
        <taxon>Amborellales</taxon>
        <taxon>Amborellaceae</taxon>
        <taxon>Amborella</taxon>
    </lineage>
</organism>
<evidence type="ECO:0000313" key="3">
    <source>
        <dbReference type="Proteomes" id="UP000017836"/>
    </source>
</evidence>
<protein>
    <submittedName>
        <fullName evidence="2">Uncharacterized protein</fullName>
    </submittedName>
</protein>
<proteinExistence type="predicted"/>
<dbReference type="EMBL" id="KI392405">
    <property type="protein sequence ID" value="ERN16854.1"/>
    <property type="molecule type" value="Genomic_DNA"/>
</dbReference>
<gene>
    <name evidence="2" type="ORF">AMTR_s00057p00136860</name>
</gene>
<dbReference type="Proteomes" id="UP000017836">
    <property type="component" value="Unassembled WGS sequence"/>
</dbReference>
<feature type="region of interest" description="Disordered" evidence="1">
    <location>
        <begin position="1"/>
        <end position="24"/>
    </location>
</feature>
<keyword evidence="3" id="KW-1185">Reference proteome</keyword>
<accession>U5D347</accession>
<reference evidence="3" key="1">
    <citation type="journal article" date="2013" name="Science">
        <title>The Amborella genome and the evolution of flowering plants.</title>
        <authorList>
            <consortium name="Amborella Genome Project"/>
        </authorList>
    </citation>
    <scope>NUCLEOTIDE SEQUENCE [LARGE SCALE GENOMIC DNA]</scope>
</reference>
<sequence length="106" mass="11562">MASPINCLQNRASQPNGDQPLAHGRISRPFVQSNTVFVNGSQNFNGHTSDSQWAWACSAQAQSQPKSLLCQPIRVEGCDLNQVGLDRSGCDDGLKDSKKTRDHAYC</sequence>